<dbReference type="InterPro" id="IPR018060">
    <property type="entry name" value="HTH_AraC"/>
</dbReference>
<dbReference type="AlphaFoldDB" id="A0A842IWE4"/>
<dbReference type="EMBL" id="JACLCP010000004">
    <property type="protein sequence ID" value="MBC2846036.1"/>
    <property type="molecule type" value="Genomic_DNA"/>
</dbReference>
<name>A0A842IWE4_9FLAO</name>
<sequence length="346" mass="40055">MEVSRELLFFFSALGAFNGLVLSLYFLLFAKPKHISNIFLGIFLAMLSIRIGKSVFFHFNPELSFHYLQFGLTACFFVGPFLYFYVKSITNPSDKAFNSWKYHLAALVPLALIVGFLYPFKEHISLWRPYIIKTIYIQWFIYILASCYLIRYRIKNLFIREEKTTSIDIWLFSILIGNILLVVSYYFTSFVNYISGALTFSFLLYILLLFVFYNKKNKSILFNATKKYGNKKIAIEKASQLRGKLNSIMQNEQLYKNANIKSSDVAKKIGLTTHQFSQLLNDNLGLNFASFINEYRIEAAKNMLQNNSNLTLEAIGYECGFNSKSTFFTTFKKLAGTTPSQFRNQS</sequence>
<dbReference type="PANTHER" id="PTHR43280">
    <property type="entry name" value="ARAC-FAMILY TRANSCRIPTIONAL REGULATOR"/>
    <property type="match status" value="1"/>
</dbReference>
<dbReference type="Pfam" id="PF12833">
    <property type="entry name" value="HTH_18"/>
    <property type="match status" value="1"/>
</dbReference>
<feature type="transmembrane region" description="Helical" evidence="4">
    <location>
        <begin position="193"/>
        <end position="213"/>
    </location>
</feature>
<evidence type="ECO:0000313" key="7">
    <source>
        <dbReference type="Proteomes" id="UP000533900"/>
    </source>
</evidence>
<comment type="caution">
    <text evidence="6">The sequence shown here is derived from an EMBL/GenBank/DDBJ whole genome shotgun (WGS) entry which is preliminary data.</text>
</comment>
<feature type="transmembrane region" description="Helical" evidence="4">
    <location>
        <begin position="65"/>
        <end position="86"/>
    </location>
</feature>
<feature type="transmembrane region" description="Helical" evidence="4">
    <location>
        <begin position="130"/>
        <end position="149"/>
    </location>
</feature>
<feature type="domain" description="HTH araC/xylS-type" evidence="5">
    <location>
        <begin position="243"/>
        <end position="345"/>
    </location>
</feature>
<keyword evidence="4" id="KW-0812">Transmembrane</keyword>
<dbReference type="GO" id="GO:0003700">
    <property type="term" value="F:DNA-binding transcription factor activity"/>
    <property type="evidence" value="ECO:0007669"/>
    <property type="project" value="InterPro"/>
</dbReference>
<evidence type="ECO:0000256" key="2">
    <source>
        <dbReference type="ARBA" id="ARBA00023125"/>
    </source>
</evidence>
<dbReference type="GO" id="GO:0043565">
    <property type="term" value="F:sequence-specific DNA binding"/>
    <property type="evidence" value="ECO:0007669"/>
    <property type="project" value="InterPro"/>
</dbReference>
<feature type="transmembrane region" description="Helical" evidence="4">
    <location>
        <begin position="169"/>
        <end position="187"/>
    </location>
</feature>
<evidence type="ECO:0000256" key="1">
    <source>
        <dbReference type="ARBA" id="ARBA00023015"/>
    </source>
</evidence>
<protein>
    <submittedName>
        <fullName evidence="6">AraC family transcriptional regulator</fullName>
    </submittedName>
</protein>
<keyword evidence="7" id="KW-1185">Reference proteome</keyword>
<organism evidence="6 7">
    <name type="scientific">Winogradskyella flava</name>
    <dbReference type="NCBI Taxonomy" id="1884876"/>
    <lineage>
        <taxon>Bacteria</taxon>
        <taxon>Pseudomonadati</taxon>
        <taxon>Bacteroidota</taxon>
        <taxon>Flavobacteriia</taxon>
        <taxon>Flavobacteriales</taxon>
        <taxon>Flavobacteriaceae</taxon>
        <taxon>Winogradskyella</taxon>
    </lineage>
</organism>
<dbReference type="SUPFAM" id="SSF46689">
    <property type="entry name" value="Homeodomain-like"/>
    <property type="match status" value="1"/>
</dbReference>
<evidence type="ECO:0000313" key="6">
    <source>
        <dbReference type="EMBL" id="MBC2846036.1"/>
    </source>
</evidence>
<dbReference type="PROSITE" id="PS00041">
    <property type="entry name" value="HTH_ARAC_FAMILY_1"/>
    <property type="match status" value="1"/>
</dbReference>
<dbReference type="Proteomes" id="UP000533900">
    <property type="component" value="Unassembled WGS sequence"/>
</dbReference>
<dbReference type="RefSeq" id="WP_185789753.1">
    <property type="nucleotide sequence ID" value="NZ_JACLCP010000004.1"/>
</dbReference>
<gene>
    <name evidence="6" type="ORF">H7F21_13095</name>
</gene>
<keyword evidence="4" id="KW-0472">Membrane</keyword>
<dbReference type="PROSITE" id="PS01124">
    <property type="entry name" value="HTH_ARAC_FAMILY_2"/>
    <property type="match status" value="1"/>
</dbReference>
<dbReference type="InterPro" id="IPR020449">
    <property type="entry name" value="Tscrpt_reg_AraC-type_HTH"/>
</dbReference>
<evidence type="ECO:0000256" key="3">
    <source>
        <dbReference type="ARBA" id="ARBA00023163"/>
    </source>
</evidence>
<feature type="transmembrane region" description="Helical" evidence="4">
    <location>
        <begin position="98"/>
        <end position="118"/>
    </location>
</feature>
<dbReference type="PRINTS" id="PR00032">
    <property type="entry name" value="HTHARAC"/>
</dbReference>
<keyword evidence="4" id="KW-1133">Transmembrane helix</keyword>
<dbReference type="SMART" id="SM00342">
    <property type="entry name" value="HTH_ARAC"/>
    <property type="match status" value="1"/>
</dbReference>
<proteinExistence type="predicted"/>
<evidence type="ECO:0000259" key="5">
    <source>
        <dbReference type="PROSITE" id="PS01124"/>
    </source>
</evidence>
<feature type="transmembrane region" description="Helical" evidence="4">
    <location>
        <begin position="6"/>
        <end position="30"/>
    </location>
</feature>
<dbReference type="InterPro" id="IPR018062">
    <property type="entry name" value="HTH_AraC-typ_CS"/>
</dbReference>
<dbReference type="Gene3D" id="1.10.10.60">
    <property type="entry name" value="Homeodomain-like"/>
    <property type="match status" value="2"/>
</dbReference>
<dbReference type="InterPro" id="IPR009057">
    <property type="entry name" value="Homeodomain-like_sf"/>
</dbReference>
<keyword evidence="1" id="KW-0805">Transcription regulation</keyword>
<accession>A0A842IWE4</accession>
<reference evidence="6" key="1">
    <citation type="submission" date="2020-08" db="EMBL/GenBank/DDBJ databases">
        <title>Winogradskyella ouciana sp. nov., isolated from the hadal seawater of the Mariana Trench.</title>
        <authorList>
            <person name="He X."/>
        </authorList>
    </citation>
    <scope>NUCLEOTIDE SEQUENCE [LARGE SCALE GENOMIC DNA]</scope>
    <source>
        <strain evidence="6">KCTC 52348</strain>
    </source>
</reference>
<dbReference type="PANTHER" id="PTHR43280:SF29">
    <property type="entry name" value="ARAC-FAMILY TRANSCRIPTIONAL REGULATOR"/>
    <property type="match status" value="1"/>
</dbReference>
<keyword evidence="3" id="KW-0804">Transcription</keyword>
<evidence type="ECO:0000256" key="4">
    <source>
        <dbReference type="SAM" id="Phobius"/>
    </source>
</evidence>
<keyword evidence="2" id="KW-0238">DNA-binding</keyword>